<evidence type="ECO:0000313" key="2">
    <source>
        <dbReference type="EMBL" id="TQF13065.1"/>
    </source>
</evidence>
<protein>
    <submittedName>
        <fullName evidence="2">HEAT repeat domain-containing protein</fullName>
    </submittedName>
</protein>
<feature type="region of interest" description="Disordered" evidence="1">
    <location>
        <begin position="568"/>
        <end position="587"/>
    </location>
</feature>
<dbReference type="EMBL" id="VIFM01000114">
    <property type="protein sequence ID" value="TQF13065.1"/>
    <property type="molecule type" value="Genomic_DNA"/>
</dbReference>
<dbReference type="GO" id="GO:0016491">
    <property type="term" value="F:oxidoreductase activity"/>
    <property type="evidence" value="ECO:0007669"/>
    <property type="project" value="TreeGrafter"/>
</dbReference>
<comment type="caution">
    <text evidence="2">The sequence shown here is derived from an EMBL/GenBank/DDBJ whole genome shotgun (WGS) entry which is preliminary data.</text>
</comment>
<reference evidence="2 3" key="1">
    <citation type="submission" date="2019-06" db="EMBL/GenBank/DDBJ databases">
        <authorList>
            <person name="Livingstone P."/>
            <person name="Whitworth D."/>
        </authorList>
    </citation>
    <scope>NUCLEOTIDE SEQUENCE [LARGE SCALE GENOMIC DNA]</scope>
    <source>
        <strain evidence="2 3">AM401</strain>
    </source>
</reference>
<dbReference type="InterPro" id="IPR011989">
    <property type="entry name" value="ARM-like"/>
</dbReference>
<organism evidence="2 3">
    <name type="scientific">Myxococcus llanfairpwllgwyngyllgogerychwyrndrobwllllantysiliogogogochensis</name>
    <dbReference type="NCBI Taxonomy" id="2590453"/>
    <lineage>
        <taxon>Bacteria</taxon>
        <taxon>Pseudomonadati</taxon>
        <taxon>Myxococcota</taxon>
        <taxon>Myxococcia</taxon>
        <taxon>Myxococcales</taxon>
        <taxon>Cystobacterineae</taxon>
        <taxon>Myxococcaceae</taxon>
        <taxon>Myxococcus</taxon>
    </lineage>
</organism>
<name>A0A540WVM3_9BACT</name>
<accession>A0A540WVM3</accession>
<dbReference type="PANTHER" id="PTHR12697:SF5">
    <property type="entry name" value="DEOXYHYPUSINE HYDROXYLASE"/>
    <property type="match status" value="1"/>
</dbReference>
<dbReference type="InterPro" id="IPR016024">
    <property type="entry name" value="ARM-type_fold"/>
</dbReference>
<dbReference type="RefSeq" id="WP_141645234.1">
    <property type="nucleotide sequence ID" value="NZ_VIFM01000114.1"/>
</dbReference>
<dbReference type="InterPro" id="IPR004155">
    <property type="entry name" value="PBS_lyase_HEAT"/>
</dbReference>
<dbReference type="AlphaFoldDB" id="A0A540WVM3"/>
<gene>
    <name evidence="2" type="ORF">FJV41_25930</name>
</gene>
<dbReference type="PANTHER" id="PTHR12697">
    <property type="entry name" value="PBS LYASE HEAT-LIKE PROTEIN"/>
    <property type="match status" value="1"/>
</dbReference>
<dbReference type="SUPFAM" id="SSF48371">
    <property type="entry name" value="ARM repeat"/>
    <property type="match status" value="1"/>
</dbReference>
<evidence type="ECO:0000256" key="1">
    <source>
        <dbReference type="SAM" id="MobiDB-lite"/>
    </source>
</evidence>
<dbReference type="SMART" id="SM00567">
    <property type="entry name" value="EZ_HEAT"/>
    <property type="match status" value="3"/>
</dbReference>
<sequence>MSFAFIIAFTTTLALGSAPPPDAREPLTDLLDRFQDVAHDDSKTDDEVEDSGIQKERQAMATAIQAHGAAAIPPLLAMLDSDKVGVRVLAGYTLGDIEGLTEQHLEPLIEAQRQGTPWVERAIGHIGTPRALAFLTEALDEYPSRHNQITGALETAGGKGALALTESLRAPKPRKPAYVDVACELLREMKDKASPAIEPLLAVMAEEKTHPKNQVHAIRLLGCIGFLAQPAADRLEQFREKTPRLKRDIDLALISIRPELTAALFAQQLRVDPTIPLLRDLAKLRQDGRGAGGALVELLTHENWEIRVAAVHAMGYLQYTDATDLLIAQLNDEKDWRMVIVSVEALGKFKAQKAVGPLERVAREHWYPFVRKGALQAIKVIRGEATYTEDPHFPSEFLHYRFSADDTPNPVEPPFVPGSDELSEKDLKPLKYPMQVRTRAEKGWRVQNFQAEPGCGLRVANGHLLGTNRGEWGGELVHRSAKRATTVLLKENTRSIHRIGETLVAVTGLAHLSSHRGMLYRIVPKGDSYVAEPWRVLPGSPKVAGTMEDGRLFISCAGGDVIVTPDGTLEMSTRESRRARPVKPSAP</sequence>
<keyword evidence="3" id="KW-1185">Reference proteome</keyword>
<proteinExistence type="predicted"/>
<dbReference type="Pfam" id="PF13646">
    <property type="entry name" value="HEAT_2"/>
    <property type="match status" value="1"/>
</dbReference>
<dbReference type="Proteomes" id="UP000315369">
    <property type="component" value="Unassembled WGS sequence"/>
</dbReference>
<dbReference type="Gene3D" id="1.25.10.10">
    <property type="entry name" value="Leucine-rich Repeat Variant"/>
    <property type="match status" value="2"/>
</dbReference>
<dbReference type="OrthoDB" id="5381032at2"/>
<evidence type="ECO:0000313" key="3">
    <source>
        <dbReference type="Proteomes" id="UP000315369"/>
    </source>
</evidence>